<reference evidence="7 8" key="1">
    <citation type="submission" date="2020-08" db="EMBL/GenBank/DDBJ databases">
        <title>Genomic Encyclopedia of Type Strains, Phase IV (KMG-IV): sequencing the most valuable type-strain genomes for metagenomic binning, comparative biology and taxonomic classification.</title>
        <authorList>
            <person name="Goeker M."/>
        </authorList>
    </citation>
    <scope>NUCLEOTIDE SEQUENCE [LARGE SCALE GENOMIC DNA]</scope>
    <source>
        <strain evidence="7 8">DSM 45615</strain>
    </source>
</reference>
<name>A0A840P9X0_9ACTN</name>
<dbReference type="AlphaFoldDB" id="A0A840P9X0"/>
<feature type="transmembrane region" description="Helical" evidence="5">
    <location>
        <begin position="129"/>
        <end position="152"/>
    </location>
</feature>
<sequence>MSTMAVFRLGNRLFWHDRAMLTASVATPLLLGVGLPVMMSRLGRPQDAVAMYHGMIALLLSVSGFMAIATLLTARRDHLVLKRMRATGLTDRQILTGEIGNVVWQQILLVALVTAGARLFAGVPLPRDPVLFAVFAVAGATVAAMLGAAWTAAIPRAELAAAMSVPFFLLAALGGGAFGPLLDLLPPWLGTALSLLPTSPVVDAVRTAYDEGGDLAGDLAAAGRPALLLAVWAAVAVVAMARWFRWEPRRP</sequence>
<dbReference type="Proteomes" id="UP000578449">
    <property type="component" value="Unassembled WGS sequence"/>
</dbReference>
<organism evidence="7 8">
    <name type="scientific">Thermocatellispora tengchongensis</name>
    <dbReference type="NCBI Taxonomy" id="1073253"/>
    <lineage>
        <taxon>Bacteria</taxon>
        <taxon>Bacillati</taxon>
        <taxon>Actinomycetota</taxon>
        <taxon>Actinomycetes</taxon>
        <taxon>Streptosporangiales</taxon>
        <taxon>Streptosporangiaceae</taxon>
        <taxon>Thermocatellispora</taxon>
    </lineage>
</organism>
<dbReference type="GO" id="GO:0140359">
    <property type="term" value="F:ABC-type transporter activity"/>
    <property type="evidence" value="ECO:0007669"/>
    <property type="project" value="InterPro"/>
</dbReference>
<protein>
    <submittedName>
        <fullName evidence="7">ABC-2 type transport system permease protein</fullName>
    </submittedName>
</protein>
<gene>
    <name evidence="7" type="ORF">HNP84_002516</name>
</gene>
<evidence type="ECO:0000313" key="8">
    <source>
        <dbReference type="Proteomes" id="UP000578449"/>
    </source>
</evidence>
<proteinExistence type="predicted"/>
<evidence type="ECO:0000256" key="5">
    <source>
        <dbReference type="SAM" id="Phobius"/>
    </source>
</evidence>
<dbReference type="InterPro" id="IPR013525">
    <property type="entry name" value="ABC2_TM"/>
</dbReference>
<feature type="transmembrane region" description="Helical" evidence="5">
    <location>
        <begin position="21"/>
        <end position="39"/>
    </location>
</feature>
<keyword evidence="8" id="KW-1185">Reference proteome</keyword>
<keyword evidence="2 5" id="KW-0812">Transmembrane</keyword>
<keyword evidence="3 5" id="KW-1133">Transmembrane helix</keyword>
<dbReference type="RefSeq" id="WP_185049808.1">
    <property type="nucleotide sequence ID" value="NZ_BAABIX010000005.1"/>
</dbReference>
<feature type="transmembrane region" description="Helical" evidence="5">
    <location>
        <begin position="51"/>
        <end position="74"/>
    </location>
</feature>
<evidence type="ECO:0000256" key="4">
    <source>
        <dbReference type="ARBA" id="ARBA00023136"/>
    </source>
</evidence>
<keyword evidence="4 5" id="KW-0472">Membrane</keyword>
<dbReference type="InterPro" id="IPR052902">
    <property type="entry name" value="ABC-2_transporter"/>
</dbReference>
<evidence type="ECO:0000259" key="6">
    <source>
        <dbReference type="Pfam" id="PF01061"/>
    </source>
</evidence>
<feature type="domain" description="ABC-2 type transporter transmembrane" evidence="6">
    <location>
        <begin position="5"/>
        <end position="207"/>
    </location>
</feature>
<feature type="transmembrane region" description="Helical" evidence="5">
    <location>
        <begin position="226"/>
        <end position="244"/>
    </location>
</feature>
<comment type="caution">
    <text evidence="7">The sequence shown here is derived from an EMBL/GenBank/DDBJ whole genome shotgun (WGS) entry which is preliminary data.</text>
</comment>
<evidence type="ECO:0000256" key="2">
    <source>
        <dbReference type="ARBA" id="ARBA00022692"/>
    </source>
</evidence>
<evidence type="ECO:0000313" key="7">
    <source>
        <dbReference type="EMBL" id="MBB5132795.1"/>
    </source>
</evidence>
<accession>A0A840P9X0</accession>
<feature type="transmembrane region" description="Helical" evidence="5">
    <location>
        <begin position="102"/>
        <end position="123"/>
    </location>
</feature>
<comment type="subcellular location">
    <subcellularLocation>
        <location evidence="1">Membrane</location>
        <topology evidence="1">Multi-pass membrane protein</topology>
    </subcellularLocation>
</comment>
<evidence type="ECO:0000256" key="1">
    <source>
        <dbReference type="ARBA" id="ARBA00004141"/>
    </source>
</evidence>
<feature type="transmembrane region" description="Helical" evidence="5">
    <location>
        <begin position="159"/>
        <end position="179"/>
    </location>
</feature>
<evidence type="ECO:0000256" key="3">
    <source>
        <dbReference type="ARBA" id="ARBA00022989"/>
    </source>
</evidence>
<dbReference type="PANTHER" id="PTHR43027">
    <property type="entry name" value="DOXORUBICIN RESISTANCE ABC TRANSPORTER PERMEASE PROTEIN DRRC-RELATED"/>
    <property type="match status" value="1"/>
</dbReference>
<dbReference type="Pfam" id="PF01061">
    <property type="entry name" value="ABC2_membrane"/>
    <property type="match status" value="1"/>
</dbReference>
<dbReference type="PANTHER" id="PTHR43027:SF2">
    <property type="entry name" value="TRANSPORT PERMEASE PROTEIN"/>
    <property type="match status" value="1"/>
</dbReference>
<dbReference type="EMBL" id="JACHGN010000005">
    <property type="protein sequence ID" value="MBB5132795.1"/>
    <property type="molecule type" value="Genomic_DNA"/>
</dbReference>
<dbReference type="GO" id="GO:0016020">
    <property type="term" value="C:membrane"/>
    <property type="evidence" value="ECO:0007669"/>
    <property type="project" value="UniProtKB-SubCell"/>
</dbReference>